<dbReference type="GO" id="GO:0005615">
    <property type="term" value="C:extracellular space"/>
    <property type="evidence" value="ECO:0007669"/>
    <property type="project" value="TreeGrafter"/>
</dbReference>
<feature type="domain" description="Peptidase S1" evidence="1">
    <location>
        <begin position="45"/>
        <end position="182"/>
    </location>
</feature>
<dbReference type="PROSITE" id="PS50240">
    <property type="entry name" value="TRYPSIN_DOM"/>
    <property type="match status" value="1"/>
</dbReference>
<proteinExistence type="predicted"/>
<evidence type="ECO:0000313" key="3">
    <source>
        <dbReference type="Proteomes" id="UP000281553"/>
    </source>
</evidence>
<dbReference type="InterPro" id="IPR001254">
    <property type="entry name" value="Trypsin_dom"/>
</dbReference>
<dbReference type="Pfam" id="PF00089">
    <property type="entry name" value="Trypsin"/>
    <property type="match status" value="1"/>
</dbReference>
<name>A0A3P7NW09_DIBLA</name>
<dbReference type="InterPro" id="IPR009003">
    <property type="entry name" value="Peptidase_S1_PA"/>
</dbReference>
<dbReference type="GO" id="GO:0006508">
    <property type="term" value="P:proteolysis"/>
    <property type="evidence" value="ECO:0007669"/>
    <property type="project" value="InterPro"/>
</dbReference>
<dbReference type="PANTHER" id="PTHR24257:SF17">
    <property type="match status" value="1"/>
</dbReference>
<protein>
    <recommendedName>
        <fullName evidence="1">Peptidase S1 domain-containing protein</fullName>
    </recommendedName>
</protein>
<accession>A0A3P7NW09</accession>
<reference evidence="2 3" key="1">
    <citation type="submission" date="2018-11" db="EMBL/GenBank/DDBJ databases">
        <authorList>
            <consortium name="Pathogen Informatics"/>
        </authorList>
    </citation>
    <scope>NUCLEOTIDE SEQUENCE [LARGE SCALE GENOMIC DNA]</scope>
</reference>
<dbReference type="InterPro" id="IPR018114">
    <property type="entry name" value="TRYPSIN_HIS"/>
</dbReference>
<dbReference type="PROSITE" id="PS00134">
    <property type="entry name" value="TRYPSIN_HIS"/>
    <property type="match status" value="1"/>
</dbReference>
<dbReference type="SUPFAM" id="SSF50494">
    <property type="entry name" value="Trypsin-like serine proteases"/>
    <property type="match status" value="1"/>
</dbReference>
<evidence type="ECO:0000259" key="1">
    <source>
        <dbReference type="PROSITE" id="PS50240"/>
    </source>
</evidence>
<organism evidence="2 3">
    <name type="scientific">Dibothriocephalus latus</name>
    <name type="common">Fish tapeworm</name>
    <name type="synonym">Diphyllobothrium latum</name>
    <dbReference type="NCBI Taxonomy" id="60516"/>
    <lineage>
        <taxon>Eukaryota</taxon>
        <taxon>Metazoa</taxon>
        <taxon>Spiralia</taxon>
        <taxon>Lophotrochozoa</taxon>
        <taxon>Platyhelminthes</taxon>
        <taxon>Cestoda</taxon>
        <taxon>Eucestoda</taxon>
        <taxon>Diphyllobothriidea</taxon>
        <taxon>Diphyllobothriidae</taxon>
        <taxon>Dibothriocephalus</taxon>
    </lineage>
</organism>
<dbReference type="Gene3D" id="2.40.10.10">
    <property type="entry name" value="Trypsin-like serine proteases"/>
    <property type="match status" value="1"/>
</dbReference>
<dbReference type="Proteomes" id="UP000281553">
    <property type="component" value="Unassembled WGS sequence"/>
</dbReference>
<dbReference type="InterPro" id="IPR050850">
    <property type="entry name" value="Peptidase_S1_Elastase_sf"/>
</dbReference>
<evidence type="ECO:0000313" key="2">
    <source>
        <dbReference type="EMBL" id="VDN12482.1"/>
    </source>
</evidence>
<dbReference type="InterPro" id="IPR043504">
    <property type="entry name" value="Peptidase_S1_PA_chymotrypsin"/>
</dbReference>
<dbReference type="EMBL" id="UYRU01054014">
    <property type="protein sequence ID" value="VDN12482.1"/>
    <property type="molecule type" value="Genomic_DNA"/>
</dbReference>
<dbReference type="AlphaFoldDB" id="A0A3P7NW09"/>
<dbReference type="PANTHER" id="PTHR24257">
    <property type="entry name" value="CHYMOTRYPSIN-LIKE ELASTASE FAMILY MEMBER"/>
    <property type="match status" value="1"/>
</dbReference>
<dbReference type="GO" id="GO:0004252">
    <property type="term" value="F:serine-type endopeptidase activity"/>
    <property type="evidence" value="ECO:0007669"/>
    <property type="project" value="InterPro"/>
</dbReference>
<sequence>MLSFISAHIRLRDTERASGSSHLDMKHGLVRMLICVLLAVTINEIEPGFPTDCGLPAIQREVKEEAEQMKARATPHSWPWHVGLWSTKYGQVPYCGGTLINRSLVLTAAHCLIDLFGCNPHPAEGFIELTAVTTEKLFVLVGTHDFVREDVSQKLRLVRYARFHPLYDANAIASPFDVVLLK</sequence>
<dbReference type="OrthoDB" id="6052809at2759"/>
<keyword evidence="3" id="KW-1185">Reference proteome</keyword>
<feature type="non-terminal residue" evidence="2">
    <location>
        <position position="182"/>
    </location>
</feature>
<gene>
    <name evidence="2" type="ORF">DILT_LOCUS8313</name>
</gene>